<feature type="domain" description="Tetrapyrrole methylase" evidence="6">
    <location>
        <begin position="4"/>
        <end position="230"/>
    </location>
</feature>
<reference evidence="7" key="2">
    <citation type="submission" date="2020-09" db="EMBL/GenBank/DDBJ databases">
        <authorList>
            <person name="Sun Q."/>
            <person name="Zhou Y."/>
        </authorList>
    </citation>
    <scope>NUCLEOTIDE SEQUENCE</scope>
    <source>
        <strain evidence="7">CGMCC 4.7306</strain>
    </source>
</reference>
<dbReference type="SUPFAM" id="SSF53790">
    <property type="entry name" value="Tetrapyrrole methylase"/>
    <property type="match status" value="1"/>
</dbReference>
<dbReference type="Pfam" id="PF00590">
    <property type="entry name" value="TP_methylase"/>
    <property type="match status" value="1"/>
</dbReference>
<protein>
    <submittedName>
        <fullName evidence="7">Tetrapyrrole methylase family protein</fullName>
    </submittedName>
</protein>
<dbReference type="GO" id="GO:0032259">
    <property type="term" value="P:methylation"/>
    <property type="evidence" value="ECO:0007669"/>
    <property type="project" value="UniProtKB-KW"/>
</dbReference>
<comment type="pathway">
    <text evidence="1">Cofactor biosynthesis; adenosylcobalamin biosynthesis.</text>
</comment>
<keyword evidence="3 7" id="KW-0489">Methyltransferase</keyword>
<dbReference type="Proteomes" id="UP000613840">
    <property type="component" value="Unassembled WGS sequence"/>
</dbReference>
<dbReference type="InterPro" id="IPR014776">
    <property type="entry name" value="4pyrrole_Mease_sub2"/>
</dbReference>
<evidence type="ECO:0000256" key="4">
    <source>
        <dbReference type="ARBA" id="ARBA00022679"/>
    </source>
</evidence>
<dbReference type="EMBL" id="BMMZ01000003">
    <property type="protein sequence ID" value="GGL59770.1"/>
    <property type="molecule type" value="Genomic_DNA"/>
</dbReference>
<keyword evidence="8" id="KW-1185">Reference proteome</keyword>
<dbReference type="InterPro" id="IPR014777">
    <property type="entry name" value="4pyrrole_Mease_sub1"/>
</dbReference>
<evidence type="ECO:0000256" key="2">
    <source>
        <dbReference type="ARBA" id="ARBA00022573"/>
    </source>
</evidence>
<dbReference type="InterPro" id="IPR000878">
    <property type="entry name" value="4pyrrol_Mease"/>
</dbReference>
<dbReference type="PIRSF" id="PIRSF036525">
    <property type="entry name" value="CobF"/>
    <property type="match status" value="1"/>
</dbReference>
<organism evidence="7 8">
    <name type="scientific">Microlunatus endophyticus</name>
    <dbReference type="NCBI Taxonomy" id="1716077"/>
    <lineage>
        <taxon>Bacteria</taxon>
        <taxon>Bacillati</taxon>
        <taxon>Actinomycetota</taxon>
        <taxon>Actinomycetes</taxon>
        <taxon>Propionibacteriales</taxon>
        <taxon>Propionibacteriaceae</taxon>
        <taxon>Microlunatus</taxon>
    </lineage>
</organism>
<evidence type="ECO:0000313" key="7">
    <source>
        <dbReference type="EMBL" id="GGL59770.1"/>
    </source>
</evidence>
<dbReference type="Gene3D" id="3.40.1010.10">
    <property type="entry name" value="Cobalt-precorrin-4 Transmethylase, Domain 1"/>
    <property type="match status" value="1"/>
</dbReference>
<dbReference type="GO" id="GO:0043819">
    <property type="term" value="F:precorrin-6A synthase (deacetylating) activity"/>
    <property type="evidence" value="ECO:0007669"/>
    <property type="project" value="InterPro"/>
</dbReference>
<dbReference type="CDD" id="cd11643">
    <property type="entry name" value="Precorrin-6A-synthase"/>
    <property type="match status" value="1"/>
</dbReference>
<gene>
    <name evidence="7" type="ORF">GCM10011575_17900</name>
</gene>
<dbReference type="InterPro" id="IPR012797">
    <property type="entry name" value="CobF"/>
</dbReference>
<evidence type="ECO:0000256" key="3">
    <source>
        <dbReference type="ARBA" id="ARBA00022603"/>
    </source>
</evidence>
<dbReference type="NCBIfam" id="TIGR02434">
    <property type="entry name" value="CobF"/>
    <property type="match status" value="1"/>
</dbReference>
<keyword evidence="2" id="KW-0169">Cobalamin biosynthesis</keyword>
<dbReference type="AlphaFoldDB" id="A0A917W200"/>
<dbReference type="RefSeq" id="WP_188894820.1">
    <property type="nucleotide sequence ID" value="NZ_BMMZ01000003.1"/>
</dbReference>
<comment type="caution">
    <text evidence="7">The sequence shown here is derived from an EMBL/GenBank/DDBJ whole genome shotgun (WGS) entry which is preliminary data.</text>
</comment>
<keyword evidence="4" id="KW-0808">Transferase</keyword>
<dbReference type="PANTHER" id="PTHR43467:SF1">
    <property type="entry name" value="PRECORRIN-6A SYNTHASE [DEACETYLATING]"/>
    <property type="match status" value="1"/>
</dbReference>
<evidence type="ECO:0000259" key="6">
    <source>
        <dbReference type="Pfam" id="PF00590"/>
    </source>
</evidence>
<evidence type="ECO:0000313" key="8">
    <source>
        <dbReference type="Proteomes" id="UP000613840"/>
    </source>
</evidence>
<accession>A0A917W200</accession>
<dbReference type="InterPro" id="IPR035996">
    <property type="entry name" value="4pyrrol_Methylase_sf"/>
</dbReference>
<evidence type="ECO:0000256" key="5">
    <source>
        <dbReference type="ARBA" id="ARBA00022691"/>
    </source>
</evidence>
<dbReference type="Gene3D" id="3.30.950.10">
    <property type="entry name" value="Methyltransferase, Cobalt-precorrin-4 Transmethylase, Domain 2"/>
    <property type="match status" value="1"/>
</dbReference>
<dbReference type="GO" id="GO:0009236">
    <property type="term" value="P:cobalamin biosynthetic process"/>
    <property type="evidence" value="ECO:0007669"/>
    <property type="project" value="UniProtKB-KW"/>
</dbReference>
<proteinExistence type="predicted"/>
<dbReference type="PANTHER" id="PTHR43467">
    <property type="entry name" value="COBALT-PRECORRIN-2 C(20)-METHYLTRANSFERASE"/>
    <property type="match status" value="1"/>
</dbReference>
<sequence length="256" mass="28186">MITVLVIGIGTGSPDQLTTEAVAALNRTNLFLVPDKGADKHDLATLRRELCETLIDHDRYRFVEVPDPDRGPDAERATDAYRAAVAEWHAERARRYAATIRDQLGSDGTVGFLVLGDPALYDSTIRIAESIRDDGRLDLAIEVIPGISSLSLLAARHKITLNRIGQPVHVTTGRRLPEEYRPELGDVAVMLDGSLQCKQLLPKHGDLTIYWGAQLGLPDEVLISGRLGDVIDEIEAARNAARAQRGWVLDIYLLRP</sequence>
<reference evidence="7" key="1">
    <citation type="journal article" date="2014" name="Int. J. Syst. Evol. Microbiol.">
        <title>Complete genome sequence of Corynebacterium casei LMG S-19264T (=DSM 44701T), isolated from a smear-ripened cheese.</title>
        <authorList>
            <consortium name="US DOE Joint Genome Institute (JGI-PGF)"/>
            <person name="Walter F."/>
            <person name="Albersmeier A."/>
            <person name="Kalinowski J."/>
            <person name="Ruckert C."/>
        </authorList>
    </citation>
    <scope>NUCLEOTIDE SEQUENCE</scope>
    <source>
        <strain evidence="7">CGMCC 4.7306</strain>
    </source>
</reference>
<name>A0A917W200_9ACTN</name>
<keyword evidence="5" id="KW-0949">S-adenosyl-L-methionine</keyword>
<evidence type="ECO:0000256" key="1">
    <source>
        <dbReference type="ARBA" id="ARBA00004953"/>
    </source>
</evidence>